<feature type="transmembrane region" description="Helical" evidence="8">
    <location>
        <begin position="28"/>
        <end position="49"/>
    </location>
</feature>
<dbReference type="PROSITE" id="PS50267">
    <property type="entry name" value="NA_NEUROTRAN_SYMP_3"/>
    <property type="match status" value="1"/>
</dbReference>
<dbReference type="PANTHER" id="PTHR11616">
    <property type="entry name" value="SODIUM/CHLORIDE DEPENDENT TRANSPORTER"/>
    <property type="match status" value="1"/>
</dbReference>
<dbReference type="Proteomes" id="UP000095280">
    <property type="component" value="Unplaced"/>
</dbReference>
<evidence type="ECO:0000256" key="6">
    <source>
        <dbReference type="ARBA" id="ARBA00023136"/>
    </source>
</evidence>
<dbReference type="GO" id="GO:0005886">
    <property type="term" value="C:plasma membrane"/>
    <property type="evidence" value="ECO:0007669"/>
    <property type="project" value="TreeGrafter"/>
</dbReference>
<feature type="transmembrane region" description="Helical" evidence="8">
    <location>
        <begin position="55"/>
        <end position="78"/>
    </location>
</feature>
<accession>A0A1I8I2F5</accession>
<evidence type="ECO:0000313" key="9">
    <source>
        <dbReference type="Proteomes" id="UP000095280"/>
    </source>
</evidence>
<evidence type="ECO:0000256" key="4">
    <source>
        <dbReference type="ARBA" id="ARBA00022692"/>
    </source>
</evidence>
<evidence type="ECO:0000313" key="10">
    <source>
        <dbReference type="WBParaSite" id="maker-uti_cns_0002507-snap-gene-0.9-mRNA-1"/>
    </source>
</evidence>
<comment type="subcellular location">
    <subcellularLocation>
        <location evidence="1">Membrane</location>
        <topology evidence="1">Multi-pass membrane protein</topology>
    </subcellularLocation>
</comment>
<evidence type="ECO:0000256" key="1">
    <source>
        <dbReference type="ARBA" id="ARBA00004141"/>
    </source>
</evidence>
<dbReference type="WBParaSite" id="maker-uti_cns_0002507-snap-gene-0.9-mRNA-1">
    <property type="protein sequence ID" value="maker-uti_cns_0002507-snap-gene-0.9-mRNA-1"/>
    <property type="gene ID" value="maker-uti_cns_0002507-snap-gene-0.9"/>
</dbReference>
<dbReference type="Pfam" id="PF00209">
    <property type="entry name" value="SNF"/>
    <property type="match status" value="1"/>
</dbReference>
<dbReference type="AlphaFoldDB" id="A0A1I8I2F5"/>
<evidence type="ECO:0000313" key="11">
    <source>
        <dbReference type="WBParaSite" id="maker-uti_cns_0009436-snap-gene-0.5-mRNA-1"/>
    </source>
</evidence>
<keyword evidence="3" id="KW-0813">Transport</keyword>
<evidence type="ECO:0000256" key="2">
    <source>
        <dbReference type="ARBA" id="ARBA00006459"/>
    </source>
</evidence>
<dbReference type="GO" id="GO:0089718">
    <property type="term" value="P:amino acid import across plasma membrane"/>
    <property type="evidence" value="ECO:0007669"/>
    <property type="project" value="TreeGrafter"/>
</dbReference>
<protein>
    <submittedName>
        <fullName evidence="10 11">Sodium-dependent transporter</fullName>
    </submittedName>
</protein>
<name>A0A1I8I2F5_9PLAT</name>
<feature type="transmembrane region" description="Helical" evidence="8">
    <location>
        <begin position="99"/>
        <end position="118"/>
    </location>
</feature>
<dbReference type="PANTHER" id="PTHR11616:SF321">
    <property type="entry name" value="SODIUM-DEPENDENT NUTRIENT AMINO ACID TRANSPORTER 1-RELATED"/>
    <property type="match status" value="1"/>
</dbReference>
<dbReference type="WBParaSite" id="maker-uti_cns_0009436-snap-gene-0.5-mRNA-1">
    <property type="protein sequence ID" value="maker-uti_cns_0009436-snap-gene-0.5-mRNA-1"/>
    <property type="gene ID" value="maker-uti_cns_0009436-snap-gene-0.5"/>
</dbReference>
<dbReference type="SUPFAM" id="SSF161070">
    <property type="entry name" value="SNF-like"/>
    <property type="match status" value="1"/>
</dbReference>
<dbReference type="InterPro" id="IPR037272">
    <property type="entry name" value="SNS_sf"/>
</dbReference>
<evidence type="ECO:0000256" key="8">
    <source>
        <dbReference type="SAM" id="Phobius"/>
    </source>
</evidence>
<dbReference type="InterPro" id="IPR000175">
    <property type="entry name" value="Na/ntran_symport"/>
</dbReference>
<evidence type="ECO:0000256" key="3">
    <source>
        <dbReference type="ARBA" id="ARBA00022448"/>
    </source>
</evidence>
<dbReference type="GO" id="GO:0005283">
    <property type="term" value="F:amino acid:sodium symporter activity"/>
    <property type="evidence" value="ECO:0007669"/>
    <property type="project" value="TreeGrafter"/>
</dbReference>
<keyword evidence="9" id="KW-1185">Reference proteome</keyword>
<keyword evidence="4 8" id="KW-0812">Transmembrane</keyword>
<keyword evidence="7" id="KW-0325">Glycoprotein</keyword>
<comment type="similarity">
    <text evidence="2">Belongs to the sodium:neurotransmitter symporter (SNF) (TC 2.A.22) family.</text>
</comment>
<evidence type="ECO:0000256" key="7">
    <source>
        <dbReference type="ARBA" id="ARBA00023180"/>
    </source>
</evidence>
<keyword evidence="5 8" id="KW-1133">Transmembrane helix</keyword>
<feature type="transmembrane region" description="Helical" evidence="8">
    <location>
        <begin position="130"/>
        <end position="152"/>
    </location>
</feature>
<dbReference type="WBParaSite" id="maker-uti_cns_0045711-snap-gene-2.21-mRNA-1">
    <property type="protein sequence ID" value="maker-uti_cns_0045711-snap-gene-2.21-mRNA-1"/>
    <property type="gene ID" value="maker-uti_cns_0045711-snap-gene-2.21"/>
</dbReference>
<keyword evidence="6 8" id="KW-0472">Membrane</keyword>
<proteinExistence type="inferred from homology"/>
<evidence type="ECO:0000256" key="5">
    <source>
        <dbReference type="ARBA" id="ARBA00022989"/>
    </source>
</evidence>
<reference evidence="10 11" key="1">
    <citation type="submission" date="2016-11" db="UniProtKB">
        <authorList>
            <consortium name="WormBaseParasite"/>
        </authorList>
    </citation>
    <scope>IDENTIFICATION</scope>
</reference>
<organism evidence="9 11">
    <name type="scientific">Macrostomum lignano</name>
    <dbReference type="NCBI Taxonomy" id="282301"/>
    <lineage>
        <taxon>Eukaryota</taxon>
        <taxon>Metazoa</taxon>
        <taxon>Spiralia</taxon>
        <taxon>Lophotrochozoa</taxon>
        <taxon>Platyhelminthes</taxon>
        <taxon>Rhabditophora</taxon>
        <taxon>Macrostomorpha</taxon>
        <taxon>Macrostomida</taxon>
        <taxon>Macrostomidae</taxon>
        <taxon>Macrostomum</taxon>
    </lineage>
</organism>
<sequence length="153" mass="17534">FGTFEAMYMSIADVYPGLLLKRAWASKLFVCIVSLFIGLPMMTQGGYYLYTLVDWYQGAFVMVIAFIQVLGMAYAYGSRRIRANIFLMTGVRMTIFWDIVWRIFLPILLMALFAFTIMDYRSPNYGEYEYPKLAVACGWLFAACGLVPLPVLM</sequence>